<name>A0A832X5K8_9ARCH</name>
<protein>
    <submittedName>
        <fullName evidence="2">Uncharacterized protein</fullName>
    </submittedName>
</protein>
<evidence type="ECO:0000256" key="1">
    <source>
        <dbReference type="SAM" id="Phobius"/>
    </source>
</evidence>
<evidence type="ECO:0000313" key="2">
    <source>
        <dbReference type="EMBL" id="HIJ99884.1"/>
    </source>
</evidence>
<dbReference type="InterPro" id="IPR032751">
    <property type="entry name" value="Fuseless"/>
</dbReference>
<gene>
    <name evidence="2" type="ORF">H1011_03670</name>
</gene>
<accession>A0A832X5K8</accession>
<reference evidence="2 3" key="1">
    <citation type="journal article" name="Nat. Commun.">
        <title>Undinarchaeota illuminate DPANN phylogeny and the impact of gene transfer on archaeal evolution.</title>
        <authorList>
            <person name="Dombrowski N."/>
            <person name="Williams T.A."/>
            <person name="Sun J."/>
            <person name="Woodcroft B.J."/>
            <person name="Lee J.H."/>
            <person name="Minh B.Q."/>
            <person name="Rinke C."/>
            <person name="Spang A."/>
        </authorList>
    </citation>
    <scope>NUCLEOTIDE SEQUENCE [LARGE SCALE GENOMIC DNA]</scope>
    <source>
        <strain evidence="2">MAG_bin17</strain>
    </source>
</reference>
<comment type="caution">
    <text evidence="2">The sequence shown here is derived from an EMBL/GenBank/DDBJ whole genome shotgun (WGS) entry which is preliminary data.</text>
</comment>
<feature type="transmembrane region" description="Helical" evidence="1">
    <location>
        <begin position="12"/>
        <end position="35"/>
    </location>
</feature>
<keyword evidence="3" id="KW-1185">Reference proteome</keyword>
<dbReference type="EMBL" id="DVAD01000018">
    <property type="protein sequence ID" value="HIJ99884.1"/>
    <property type="molecule type" value="Genomic_DNA"/>
</dbReference>
<keyword evidence="1" id="KW-0472">Membrane</keyword>
<dbReference type="AlphaFoldDB" id="A0A832X5K8"/>
<evidence type="ECO:0000313" key="3">
    <source>
        <dbReference type="Proteomes" id="UP000604391"/>
    </source>
</evidence>
<feature type="transmembrane region" description="Helical" evidence="1">
    <location>
        <begin position="47"/>
        <end position="65"/>
    </location>
</feature>
<dbReference type="Proteomes" id="UP000604391">
    <property type="component" value="Unassembled WGS sequence"/>
</dbReference>
<dbReference type="Pfam" id="PF15993">
    <property type="entry name" value="Fuseless"/>
    <property type="match status" value="1"/>
</dbReference>
<sequence length="70" mass="8004">MSVLLDRWRRRHIVLFSLIIGISTLSFAWGTWRLMDIYLFPTSPGTAAWSAILLGFFILSITGFVSKELI</sequence>
<keyword evidence="1" id="KW-1133">Transmembrane helix</keyword>
<organism evidence="2 3">
    <name type="scientific">Candidatus Undinarchaeum marinum</name>
    <dbReference type="NCBI Taxonomy" id="2756141"/>
    <lineage>
        <taxon>Archaea</taxon>
        <taxon>Candidatus Undinarchaeota</taxon>
        <taxon>Candidatus Undinarchaeia</taxon>
        <taxon>Candidatus Undinarchaeales</taxon>
        <taxon>Candidatus Undinarchaeaceae</taxon>
        <taxon>Candidatus Undinarchaeum</taxon>
    </lineage>
</organism>
<proteinExistence type="predicted"/>
<keyword evidence="1" id="KW-0812">Transmembrane</keyword>